<accession>A0A8T2U0C0</accession>
<dbReference type="InterPro" id="IPR046960">
    <property type="entry name" value="PPR_At4g14850-like_plant"/>
</dbReference>
<dbReference type="FunFam" id="1.25.40.10:FF:000158">
    <property type="entry name" value="pentatricopeptide repeat-containing protein At2g33680"/>
    <property type="match status" value="1"/>
</dbReference>
<feature type="repeat" description="PPR" evidence="2">
    <location>
        <begin position="897"/>
        <end position="931"/>
    </location>
</feature>
<name>A0A8T2U0C0_CERRI</name>
<feature type="repeat" description="PPR" evidence="2">
    <location>
        <begin position="190"/>
        <end position="224"/>
    </location>
</feature>
<comment type="caution">
    <text evidence="4">The sequence shown here is derived from an EMBL/GenBank/DDBJ whole genome shotgun (WGS) entry which is preliminary data.</text>
</comment>
<protein>
    <recommendedName>
        <fullName evidence="3">DYW domain-containing protein</fullName>
    </recommendedName>
</protein>
<dbReference type="Pfam" id="PF13041">
    <property type="entry name" value="PPR_2"/>
    <property type="match status" value="6"/>
</dbReference>
<dbReference type="Pfam" id="PF14432">
    <property type="entry name" value="DYW_deaminase"/>
    <property type="match status" value="1"/>
</dbReference>
<dbReference type="PANTHER" id="PTHR47926:SF382">
    <property type="entry name" value="PENTACOTRIPEPTIDE-REPEAT REGION OF PRORP DOMAIN-CONTAINING PROTEIN"/>
    <property type="match status" value="1"/>
</dbReference>
<organism evidence="4 5">
    <name type="scientific">Ceratopteris richardii</name>
    <name type="common">Triangle waterfern</name>
    <dbReference type="NCBI Taxonomy" id="49495"/>
    <lineage>
        <taxon>Eukaryota</taxon>
        <taxon>Viridiplantae</taxon>
        <taxon>Streptophyta</taxon>
        <taxon>Embryophyta</taxon>
        <taxon>Tracheophyta</taxon>
        <taxon>Polypodiopsida</taxon>
        <taxon>Polypodiidae</taxon>
        <taxon>Polypodiales</taxon>
        <taxon>Pteridineae</taxon>
        <taxon>Pteridaceae</taxon>
        <taxon>Parkerioideae</taxon>
        <taxon>Ceratopteris</taxon>
    </lineage>
</organism>
<evidence type="ECO:0000256" key="2">
    <source>
        <dbReference type="PROSITE-ProRule" id="PRU00708"/>
    </source>
</evidence>
<feature type="repeat" description="PPR" evidence="2">
    <location>
        <begin position="392"/>
        <end position="426"/>
    </location>
</feature>
<dbReference type="GO" id="GO:0048731">
    <property type="term" value="P:system development"/>
    <property type="evidence" value="ECO:0007669"/>
    <property type="project" value="UniProtKB-ARBA"/>
</dbReference>
<evidence type="ECO:0000259" key="3">
    <source>
        <dbReference type="Pfam" id="PF14432"/>
    </source>
</evidence>
<feature type="repeat" description="PPR" evidence="2">
    <location>
        <begin position="796"/>
        <end position="830"/>
    </location>
</feature>
<dbReference type="PROSITE" id="PS51375">
    <property type="entry name" value="PPR"/>
    <property type="match status" value="9"/>
</dbReference>
<feature type="repeat" description="PPR" evidence="2">
    <location>
        <begin position="695"/>
        <end position="729"/>
    </location>
</feature>
<dbReference type="FunFam" id="1.25.40.10:FF:000073">
    <property type="entry name" value="Pentatricopeptide repeat-containing protein chloroplastic"/>
    <property type="match status" value="3"/>
</dbReference>
<dbReference type="InterPro" id="IPR046849">
    <property type="entry name" value="E2_motif"/>
</dbReference>
<dbReference type="Proteomes" id="UP000825935">
    <property type="component" value="Chromosome 10"/>
</dbReference>
<dbReference type="GO" id="GO:0003723">
    <property type="term" value="F:RNA binding"/>
    <property type="evidence" value="ECO:0007669"/>
    <property type="project" value="InterPro"/>
</dbReference>
<reference evidence="4" key="1">
    <citation type="submission" date="2021-08" db="EMBL/GenBank/DDBJ databases">
        <title>WGS assembly of Ceratopteris richardii.</title>
        <authorList>
            <person name="Marchant D.B."/>
            <person name="Chen G."/>
            <person name="Jenkins J."/>
            <person name="Shu S."/>
            <person name="Leebens-Mack J."/>
            <person name="Grimwood J."/>
            <person name="Schmutz J."/>
            <person name="Soltis P."/>
            <person name="Soltis D."/>
            <person name="Chen Z.-H."/>
        </authorList>
    </citation>
    <scope>NUCLEOTIDE SEQUENCE</scope>
    <source>
        <strain evidence="4">Whitten #5841</strain>
        <tissue evidence="4">Leaf</tissue>
    </source>
</reference>
<feature type="repeat" description="PPR" evidence="2">
    <location>
        <begin position="997"/>
        <end position="1031"/>
    </location>
</feature>
<dbReference type="FunFam" id="1.25.40.10:FF:000031">
    <property type="entry name" value="Pentatricopeptide repeat-containing protein mitochondrial"/>
    <property type="match status" value="2"/>
</dbReference>
<proteinExistence type="predicted"/>
<dbReference type="NCBIfam" id="TIGR00756">
    <property type="entry name" value="PPR"/>
    <property type="match status" value="8"/>
</dbReference>
<dbReference type="PANTHER" id="PTHR47926">
    <property type="entry name" value="PENTATRICOPEPTIDE REPEAT-CONTAINING PROTEIN"/>
    <property type="match status" value="1"/>
</dbReference>
<keyword evidence="1" id="KW-0677">Repeat</keyword>
<dbReference type="GO" id="GO:0008270">
    <property type="term" value="F:zinc ion binding"/>
    <property type="evidence" value="ECO:0007669"/>
    <property type="project" value="InterPro"/>
</dbReference>
<evidence type="ECO:0000256" key="1">
    <source>
        <dbReference type="ARBA" id="ARBA00022737"/>
    </source>
</evidence>
<sequence length="1401" mass="156420">MASLDSSCRCLYSSTDEGRLAPIPKPAVFACFRRWKPPACFLFNHQQPDTAREPSSCKRWPRDLLLDLSPCSRWPRDKADKLIQEVFQLQRWSMWANKVTKQVSQQDFDYGCPSNQEWKVIENVDSDDRMILSLVRDCHNVTQCNIIHAFLIKQGFILDAILGSSLVDAYAKCGNLEYACMVFLRLTQQDVVTWTALIMGHALHGLFEEALQLFDSMQQMSIEPNEVTYLCLIKACSVAGALAEGKHIHVHLASKGLDSNSLIGNSLCDMYMKCGSVEEGTVVFRKLPSHDVVAWNILIGGHAQFGDGYEALKLFQQFQDSNVEPNETTFVSVLQACANIGAIGDGEHAHKMILEGGFTSNIYVGNSLVHMYICCRMLEEASLIFWALPNRDLITWNTLISGLSQHQLATKVFELYNQMQESELAPNDVTFTAILQACSSKESLENGMQAHSDILKAGYESNMKVSRSLISMYVKCGSVEDVKAIVCTLPQGNTFVWNSVLTCVLQHGNIQESLSFFWEMRQEGIELMEATCISLFEACSSSKDLWFLMEIHAYAVECGLEGRINITNAMIGSYSKIAGSRDLFHLFNRLPCRDADSWIVILQACMEERRVVGRLDLLDQMMQEIVGPDLSTFLSIMGVCSNAGSLIYGMQTHMYIVKFGFDTDGIIGNSLIHMYMQCGACYHSVMVFDNLKVQDIVSWNALLTGFVNCELFEEALQIFNHMQRHGIESDQVTYVSVFQACANLTAIDFGHLVHTSIVKCGTDLGLKASNSLIDMYAKCNRSLDAASIFLTLEERDVASWNVLISAAAKEGHPEQAFHLFDWMQADNFEPNDVTCASVLHSCSMTADLKRGMQVHIMAVKKGYDLDTFVGISLIDMYGKCNCLQDAKHIFGCLPEKIPIAWNAMIAGYIQNSQLQEATGLFQMMQSEGVVATYTTFLCMLQVFSGLESINDARNLHALIIGSGLLDSKISSLLINMYGRCWHLETAGMVFNSSHDQDVVLWNALIASRFHSGQAREALQLFKQMLLGPVVPDQVMFILGLKVCSSLAALEQGKEIYSLIIQSGLDLELDIGNCLIDMYASCGSLEDARVLFHRLPEKDLVTWSTMISGYAKHNKYSSASSCFEDMQKECLALDDTAYLCMLSACNNAGLVDDGVCYFKKMRDESGLEPTRQHHNVMVDLLGRNGYIEEAKDLLDTLPYVTDIVAWTSLLGACEHQRNLSLAQQCFQHMNDKDAAAYVHMSNLYTHLGMQVNSEEVERGRKSNSSWKMPGRASIEVNGCVHEFAVGDNSHPNSKDIYAKLKSLRMQTVFSRVPRLKQIQGLSPAQEINDVSCGHCEKLAVVFGLLSLPEGTTIRIAKNLRVCQDCHHFMKTVSRKECREIIIIDTKYVHHFKDGVCGCSGPG</sequence>
<dbReference type="Gene3D" id="1.25.40.10">
    <property type="entry name" value="Tetratricopeptide repeat domain"/>
    <property type="match status" value="10"/>
</dbReference>
<dbReference type="InterPro" id="IPR011990">
    <property type="entry name" value="TPR-like_helical_dom_sf"/>
</dbReference>
<keyword evidence="5" id="KW-1185">Reference proteome</keyword>
<dbReference type="OrthoDB" id="1916518at2759"/>
<feature type="repeat" description="PPR" evidence="2">
    <location>
        <begin position="493"/>
        <end position="527"/>
    </location>
</feature>
<evidence type="ECO:0000313" key="5">
    <source>
        <dbReference type="Proteomes" id="UP000825935"/>
    </source>
</evidence>
<dbReference type="GO" id="GO:0009451">
    <property type="term" value="P:RNA modification"/>
    <property type="evidence" value="ECO:0007669"/>
    <property type="project" value="InterPro"/>
</dbReference>
<dbReference type="InterPro" id="IPR002885">
    <property type="entry name" value="PPR_rpt"/>
</dbReference>
<dbReference type="InterPro" id="IPR032867">
    <property type="entry name" value="DYW_dom"/>
</dbReference>
<dbReference type="Pfam" id="PF01535">
    <property type="entry name" value="PPR"/>
    <property type="match status" value="5"/>
</dbReference>
<dbReference type="EMBL" id="CM035415">
    <property type="protein sequence ID" value="KAH7427054.1"/>
    <property type="molecule type" value="Genomic_DNA"/>
</dbReference>
<evidence type="ECO:0000313" key="4">
    <source>
        <dbReference type="EMBL" id="KAH7427054.1"/>
    </source>
</evidence>
<feature type="repeat" description="PPR" evidence="2">
    <location>
        <begin position="291"/>
        <end position="325"/>
    </location>
</feature>
<feature type="repeat" description="PPR" evidence="2">
    <location>
        <begin position="1098"/>
        <end position="1132"/>
    </location>
</feature>
<feature type="domain" description="DYW" evidence="3">
    <location>
        <begin position="1324"/>
        <end position="1398"/>
    </location>
</feature>
<dbReference type="Pfam" id="PF20430">
    <property type="entry name" value="Eplus_motif"/>
    <property type="match status" value="1"/>
</dbReference>
<gene>
    <name evidence="4" type="ORF">KP509_10G028400</name>
</gene>